<dbReference type="EMBL" id="CACVBM020000754">
    <property type="protein sequence ID" value="CAA7022922.1"/>
    <property type="molecule type" value="Genomic_DNA"/>
</dbReference>
<reference evidence="1" key="1">
    <citation type="submission" date="2020-01" db="EMBL/GenBank/DDBJ databases">
        <authorList>
            <person name="Mishra B."/>
        </authorList>
    </citation>
    <scope>NUCLEOTIDE SEQUENCE [LARGE SCALE GENOMIC DNA]</scope>
</reference>
<sequence length="122" mass="13710">MYLPCLRQVEDPLWTCTDCRYSLGVPYSSLVGDRLKPVLWVDTYEDIIMPPEEGVDYDLPADIFKVSVMPPNTKRPPGRPKEIRIPSTGECPVKAKKAVPNKCGRCQGVGHNRTSCKNPLQH</sequence>
<dbReference type="OrthoDB" id="1094581at2759"/>
<accession>A0A6D2I3A7</accession>
<evidence type="ECO:0000313" key="2">
    <source>
        <dbReference type="Proteomes" id="UP000467841"/>
    </source>
</evidence>
<keyword evidence="2" id="KW-1185">Reference proteome</keyword>
<name>A0A6D2I3A7_9BRAS</name>
<proteinExistence type="predicted"/>
<protein>
    <submittedName>
        <fullName evidence="1">Uncharacterized protein</fullName>
    </submittedName>
</protein>
<dbReference type="Proteomes" id="UP000467841">
    <property type="component" value="Unassembled WGS sequence"/>
</dbReference>
<evidence type="ECO:0000313" key="1">
    <source>
        <dbReference type="EMBL" id="CAA7022922.1"/>
    </source>
</evidence>
<organism evidence="1 2">
    <name type="scientific">Microthlaspi erraticum</name>
    <dbReference type="NCBI Taxonomy" id="1685480"/>
    <lineage>
        <taxon>Eukaryota</taxon>
        <taxon>Viridiplantae</taxon>
        <taxon>Streptophyta</taxon>
        <taxon>Embryophyta</taxon>
        <taxon>Tracheophyta</taxon>
        <taxon>Spermatophyta</taxon>
        <taxon>Magnoliopsida</taxon>
        <taxon>eudicotyledons</taxon>
        <taxon>Gunneridae</taxon>
        <taxon>Pentapetalae</taxon>
        <taxon>rosids</taxon>
        <taxon>malvids</taxon>
        <taxon>Brassicales</taxon>
        <taxon>Brassicaceae</taxon>
        <taxon>Coluteocarpeae</taxon>
        <taxon>Microthlaspi</taxon>
    </lineage>
</organism>
<gene>
    <name evidence="1" type="ORF">MERR_LOCUS10157</name>
</gene>
<comment type="caution">
    <text evidence="1">The sequence shown here is derived from an EMBL/GenBank/DDBJ whole genome shotgun (WGS) entry which is preliminary data.</text>
</comment>
<dbReference type="AlphaFoldDB" id="A0A6D2I3A7"/>